<evidence type="ECO:0000256" key="4">
    <source>
        <dbReference type="ARBA" id="ARBA00022723"/>
    </source>
</evidence>
<evidence type="ECO:0000256" key="6">
    <source>
        <dbReference type="ARBA" id="ARBA00024331"/>
    </source>
</evidence>
<dbReference type="STRING" id="418985.A0A1V9XRI6"/>
<dbReference type="Proteomes" id="UP000192247">
    <property type="component" value="Unassembled WGS sequence"/>
</dbReference>
<dbReference type="InParanoid" id="A0A1V9XRI6"/>
<dbReference type="GO" id="GO:0042132">
    <property type="term" value="F:fructose 1,6-bisphosphate 1-phosphatase activity"/>
    <property type="evidence" value="ECO:0007669"/>
    <property type="project" value="UniProtKB-EC"/>
</dbReference>
<evidence type="ECO:0000313" key="10">
    <source>
        <dbReference type="Proteomes" id="UP000192247"/>
    </source>
</evidence>
<feature type="domain" description="Fructose-1-6-bisphosphatase class I N-terminal" evidence="8">
    <location>
        <begin position="8"/>
        <end position="154"/>
    </location>
</feature>
<dbReference type="OrthoDB" id="10256725at2759"/>
<dbReference type="PANTHER" id="PTHR11556">
    <property type="entry name" value="FRUCTOSE-1,6-BISPHOSPHATASE-RELATED"/>
    <property type="match status" value="1"/>
</dbReference>
<comment type="subunit">
    <text evidence="2">Homotetramer.</text>
</comment>
<dbReference type="GO" id="GO:0046872">
    <property type="term" value="F:metal ion binding"/>
    <property type="evidence" value="ECO:0007669"/>
    <property type="project" value="UniProtKB-KW"/>
</dbReference>
<dbReference type="InterPro" id="IPR028343">
    <property type="entry name" value="FBPtase"/>
</dbReference>
<evidence type="ECO:0000256" key="1">
    <source>
        <dbReference type="ARBA" id="ARBA00001273"/>
    </source>
</evidence>
<dbReference type="GO" id="GO:0030388">
    <property type="term" value="P:fructose 1,6-bisphosphate metabolic process"/>
    <property type="evidence" value="ECO:0007669"/>
    <property type="project" value="TreeGrafter"/>
</dbReference>
<keyword evidence="7" id="KW-0119">Carbohydrate metabolism</keyword>
<keyword evidence="10" id="KW-1185">Reference proteome</keyword>
<dbReference type="SUPFAM" id="SSF56655">
    <property type="entry name" value="Carbohydrate phosphatase"/>
    <property type="match status" value="1"/>
</dbReference>
<dbReference type="GO" id="GO:0006000">
    <property type="term" value="P:fructose metabolic process"/>
    <property type="evidence" value="ECO:0007669"/>
    <property type="project" value="TreeGrafter"/>
</dbReference>
<reference evidence="9 10" key="1">
    <citation type="journal article" date="2017" name="Gigascience">
        <title>Draft genome of the honey bee ectoparasitic mite, Tropilaelaps mercedesae, is shaped by the parasitic life history.</title>
        <authorList>
            <person name="Dong X."/>
            <person name="Armstrong S.D."/>
            <person name="Xia D."/>
            <person name="Makepeace B.L."/>
            <person name="Darby A.C."/>
            <person name="Kadowaki T."/>
        </authorList>
    </citation>
    <scope>NUCLEOTIDE SEQUENCE [LARGE SCALE GENOMIC DNA]</scope>
    <source>
        <strain evidence="9">Wuxi-XJTLU</strain>
    </source>
</reference>
<evidence type="ECO:0000259" key="8">
    <source>
        <dbReference type="Pfam" id="PF00316"/>
    </source>
</evidence>
<evidence type="ECO:0000313" key="9">
    <source>
        <dbReference type="EMBL" id="OQR76105.1"/>
    </source>
</evidence>
<comment type="caution">
    <text evidence="9">The sequence shown here is derived from an EMBL/GenBank/DDBJ whole genome shotgun (WGS) entry which is preliminary data.</text>
</comment>
<organism evidence="9 10">
    <name type="scientific">Tropilaelaps mercedesae</name>
    <dbReference type="NCBI Taxonomy" id="418985"/>
    <lineage>
        <taxon>Eukaryota</taxon>
        <taxon>Metazoa</taxon>
        <taxon>Ecdysozoa</taxon>
        <taxon>Arthropoda</taxon>
        <taxon>Chelicerata</taxon>
        <taxon>Arachnida</taxon>
        <taxon>Acari</taxon>
        <taxon>Parasitiformes</taxon>
        <taxon>Mesostigmata</taxon>
        <taxon>Gamasina</taxon>
        <taxon>Dermanyssoidea</taxon>
        <taxon>Laelapidae</taxon>
        <taxon>Tropilaelaps</taxon>
    </lineage>
</organism>
<evidence type="ECO:0000256" key="2">
    <source>
        <dbReference type="ARBA" id="ARBA00011881"/>
    </source>
</evidence>
<dbReference type="FunFam" id="3.30.540.10:FF:000037">
    <property type="entry name" value="Fructose-1,6-bisphosphatase 1"/>
    <property type="match status" value="1"/>
</dbReference>
<sequence length="172" mass="18505">MRCYIPSGIANLYGIAGNTNVQGEEQKKLDVLANDLFVNMLKSSFTTCLLVSEENDLAIEVETEKQGKYVVCFDPLDGSSNIDCLVSIGSIFSIYKKKGVQVSVPGDALQSGRELVCAGYALYGSATMVVLGLKGTGVNGFMLDPSLGEFILTDPNMKIKPRGKIYSINEGM</sequence>
<dbReference type="PRINTS" id="PR00115">
    <property type="entry name" value="F16BPHPHTASE"/>
</dbReference>
<comment type="catalytic activity">
    <reaction evidence="1">
        <text>beta-D-fructose 1,6-bisphosphate + H2O = beta-D-fructose 6-phosphate + phosphate</text>
        <dbReference type="Rhea" id="RHEA:11064"/>
        <dbReference type="ChEBI" id="CHEBI:15377"/>
        <dbReference type="ChEBI" id="CHEBI:32966"/>
        <dbReference type="ChEBI" id="CHEBI:43474"/>
        <dbReference type="ChEBI" id="CHEBI:57634"/>
        <dbReference type="EC" id="3.1.3.11"/>
    </reaction>
</comment>
<dbReference type="PANTHER" id="PTHR11556:SF1">
    <property type="entry name" value="FRUCTOSE-BISPHOSPHATASE"/>
    <property type="match status" value="1"/>
</dbReference>
<comment type="similarity">
    <text evidence="7">Belongs to the FBPase class 1 family.</text>
</comment>
<dbReference type="GO" id="GO:0005829">
    <property type="term" value="C:cytosol"/>
    <property type="evidence" value="ECO:0007669"/>
    <property type="project" value="TreeGrafter"/>
</dbReference>
<name>A0A1V9XRI6_9ACAR</name>
<dbReference type="InterPro" id="IPR000146">
    <property type="entry name" value="FBPase_class-1"/>
</dbReference>
<gene>
    <name evidence="9" type="ORF">BIW11_03148</name>
</gene>
<evidence type="ECO:0000256" key="7">
    <source>
        <dbReference type="RuleBase" id="RU000508"/>
    </source>
</evidence>
<dbReference type="Gene3D" id="3.30.540.10">
    <property type="entry name" value="Fructose-1,6-Bisphosphatase, subunit A, domain 1"/>
    <property type="match status" value="1"/>
</dbReference>
<protein>
    <recommendedName>
        <fullName evidence="3">fructose-bisphosphatase</fullName>
        <ecNumber evidence="3">3.1.3.11</ecNumber>
    </recommendedName>
</protein>
<evidence type="ECO:0000256" key="3">
    <source>
        <dbReference type="ARBA" id="ARBA00013093"/>
    </source>
</evidence>
<dbReference type="Pfam" id="PF00316">
    <property type="entry name" value="FBPase"/>
    <property type="match status" value="1"/>
</dbReference>
<dbReference type="InterPro" id="IPR033391">
    <property type="entry name" value="FBPase_N"/>
</dbReference>
<keyword evidence="4" id="KW-0479">Metal-binding</keyword>
<keyword evidence="5" id="KW-0460">Magnesium</keyword>
<dbReference type="EMBL" id="MNPL01005309">
    <property type="protein sequence ID" value="OQR76105.1"/>
    <property type="molecule type" value="Genomic_DNA"/>
</dbReference>
<keyword evidence="7" id="KW-0378">Hydrolase</keyword>
<dbReference type="AlphaFoldDB" id="A0A1V9XRI6"/>
<evidence type="ECO:0000256" key="5">
    <source>
        <dbReference type="ARBA" id="ARBA00022842"/>
    </source>
</evidence>
<dbReference type="EC" id="3.1.3.11" evidence="3"/>
<dbReference type="GO" id="GO:0006002">
    <property type="term" value="P:fructose 6-phosphate metabolic process"/>
    <property type="evidence" value="ECO:0007669"/>
    <property type="project" value="TreeGrafter"/>
</dbReference>
<comment type="pathway">
    <text evidence="6">Carbohydrate biosynthesis.</text>
</comment>
<dbReference type="GO" id="GO:0006094">
    <property type="term" value="P:gluconeogenesis"/>
    <property type="evidence" value="ECO:0007669"/>
    <property type="project" value="TreeGrafter"/>
</dbReference>
<dbReference type="GO" id="GO:0005986">
    <property type="term" value="P:sucrose biosynthetic process"/>
    <property type="evidence" value="ECO:0007669"/>
    <property type="project" value="TreeGrafter"/>
</dbReference>
<proteinExistence type="inferred from homology"/>
<accession>A0A1V9XRI6</accession>